<gene>
    <name evidence="2" type="ORF">ACFQ4C_06470</name>
</gene>
<keyword evidence="3" id="KW-1185">Reference proteome</keyword>
<evidence type="ECO:0008006" key="4">
    <source>
        <dbReference type="Google" id="ProtNLM"/>
    </source>
</evidence>
<dbReference type="RefSeq" id="WP_265989129.1">
    <property type="nucleotide sequence ID" value="NZ_CP110973.1"/>
</dbReference>
<dbReference type="EMBL" id="JBHTLP010000002">
    <property type="protein sequence ID" value="MFD1140742.1"/>
    <property type="molecule type" value="Genomic_DNA"/>
</dbReference>
<name>A0ABW3Q4Z3_9BACT</name>
<sequence length="61" mass="7051">MKDILKAVIPVSIAVILYTYFAENGRIDHGTWPWVILLIVTISIVVYAVIRLNRRKKFPKP</sequence>
<protein>
    <recommendedName>
        <fullName evidence="4">LPXTG cell wall anchor domain-containing protein</fullName>
    </recommendedName>
</protein>
<evidence type="ECO:0000313" key="3">
    <source>
        <dbReference type="Proteomes" id="UP001597116"/>
    </source>
</evidence>
<evidence type="ECO:0000256" key="1">
    <source>
        <dbReference type="SAM" id="Phobius"/>
    </source>
</evidence>
<keyword evidence="1" id="KW-0472">Membrane</keyword>
<comment type="caution">
    <text evidence="2">The sequence shown here is derived from an EMBL/GenBank/DDBJ whole genome shotgun (WGS) entry which is preliminary data.</text>
</comment>
<feature type="transmembrane region" description="Helical" evidence="1">
    <location>
        <begin position="31"/>
        <end position="50"/>
    </location>
</feature>
<accession>A0ABW3Q4Z3</accession>
<proteinExistence type="predicted"/>
<reference evidence="3" key="1">
    <citation type="journal article" date="2019" name="Int. J. Syst. Evol. Microbiol.">
        <title>The Global Catalogue of Microorganisms (GCM) 10K type strain sequencing project: providing services to taxonomists for standard genome sequencing and annotation.</title>
        <authorList>
            <consortium name="The Broad Institute Genomics Platform"/>
            <consortium name="The Broad Institute Genome Sequencing Center for Infectious Disease"/>
            <person name="Wu L."/>
            <person name="Ma J."/>
        </authorList>
    </citation>
    <scope>NUCLEOTIDE SEQUENCE [LARGE SCALE GENOMIC DNA]</scope>
    <source>
        <strain evidence="3">CCUG 55608</strain>
    </source>
</reference>
<evidence type="ECO:0000313" key="2">
    <source>
        <dbReference type="EMBL" id="MFD1140742.1"/>
    </source>
</evidence>
<dbReference type="Proteomes" id="UP001597116">
    <property type="component" value="Unassembled WGS sequence"/>
</dbReference>
<keyword evidence="1" id="KW-0812">Transmembrane</keyword>
<organism evidence="2 3">
    <name type="scientific">Larkinella insperata</name>
    <dbReference type="NCBI Taxonomy" id="332158"/>
    <lineage>
        <taxon>Bacteria</taxon>
        <taxon>Pseudomonadati</taxon>
        <taxon>Bacteroidota</taxon>
        <taxon>Cytophagia</taxon>
        <taxon>Cytophagales</taxon>
        <taxon>Spirosomataceae</taxon>
        <taxon>Larkinella</taxon>
    </lineage>
</organism>
<keyword evidence="1" id="KW-1133">Transmembrane helix</keyword>